<keyword evidence="8" id="KW-1185">Reference proteome</keyword>
<sequence>MSPMTRRSFTRGLAVLATSGLLLASCASDDGSSDDTNSSDDASSDGDGPAILAAFYPLAFVAERVAGEHGSVENLTQPGVESHDMELTGQQVGSVADADFVLYLEGFQPAVDAAIEQSSSGPVLDVAQVVELIPDDHDHGHEDDDHGHEDDDDHGHEDDDDHGHEDDDDHGHEDDDDHGHEDDDDHGHEDDAHGHEDDAHGHEDDAHDHGDLEGDPHLWLDPANMAAIAEGVADVLAEINPEHADTYHANAEALQAELEELDEDFRDGLAQCERTLIVVSHEAFGYLANRYGLEQLGVAGLDPDSEPSAARVAEVHDTVREEGITTVFYEPLTSPDVIEAIAGDLGLETDVLDPIEGLTDDTLDEDYISLMRANLEALRAANGCS</sequence>
<evidence type="ECO:0000313" key="8">
    <source>
        <dbReference type="Proteomes" id="UP000460435"/>
    </source>
</evidence>
<dbReference type="Gene3D" id="3.40.50.1980">
    <property type="entry name" value="Nitrogenase molybdenum iron protein domain"/>
    <property type="match status" value="3"/>
</dbReference>
<evidence type="ECO:0000256" key="4">
    <source>
        <dbReference type="SAM" id="Coils"/>
    </source>
</evidence>
<dbReference type="GO" id="GO:0046872">
    <property type="term" value="F:metal ion binding"/>
    <property type="evidence" value="ECO:0007669"/>
    <property type="project" value="InterPro"/>
</dbReference>
<comment type="similarity">
    <text evidence="1">Belongs to the bacterial solute-binding protein 9 family.</text>
</comment>
<organism evidence="7 8">
    <name type="scientific">Phytoactinopolyspora mesophila</name>
    <dbReference type="NCBI Taxonomy" id="2650750"/>
    <lineage>
        <taxon>Bacteria</taxon>
        <taxon>Bacillati</taxon>
        <taxon>Actinomycetota</taxon>
        <taxon>Actinomycetes</taxon>
        <taxon>Jiangellales</taxon>
        <taxon>Jiangellaceae</taxon>
        <taxon>Phytoactinopolyspora</taxon>
    </lineage>
</organism>
<evidence type="ECO:0000256" key="6">
    <source>
        <dbReference type="SAM" id="SignalP"/>
    </source>
</evidence>
<evidence type="ECO:0000256" key="5">
    <source>
        <dbReference type="SAM" id="MobiDB-lite"/>
    </source>
</evidence>
<feature type="region of interest" description="Disordered" evidence="5">
    <location>
        <begin position="135"/>
        <end position="218"/>
    </location>
</feature>
<evidence type="ECO:0000256" key="3">
    <source>
        <dbReference type="ARBA" id="ARBA00022729"/>
    </source>
</evidence>
<feature type="chain" id="PRO_5039636423" evidence="6">
    <location>
        <begin position="25"/>
        <end position="385"/>
    </location>
</feature>
<keyword evidence="2" id="KW-0813">Transport</keyword>
<dbReference type="SUPFAM" id="SSF53807">
    <property type="entry name" value="Helical backbone' metal receptor"/>
    <property type="match status" value="1"/>
</dbReference>
<dbReference type="InterPro" id="IPR050492">
    <property type="entry name" value="Bact_metal-bind_prot9"/>
</dbReference>
<protein>
    <submittedName>
        <fullName evidence="7">Zinc ABC transporter substrate-binding protein</fullName>
    </submittedName>
</protein>
<dbReference type="PANTHER" id="PTHR42953">
    <property type="entry name" value="HIGH-AFFINITY ZINC UPTAKE SYSTEM PROTEIN ZNUA-RELATED"/>
    <property type="match status" value="1"/>
</dbReference>
<feature type="signal peptide" evidence="6">
    <location>
        <begin position="1"/>
        <end position="24"/>
    </location>
</feature>
<keyword evidence="4" id="KW-0175">Coiled coil</keyword>
<evidence type="ECO:0000256" key="1">
    <source>
        <dbReference type="ARBA" id="ARBA00011028"/>
    </source>
</evidence>
<proteinExistence type="inferred from homology"/>
<gene>
    <name evidence="7" type="ORF">F7O44_06805</name>
</gene>
<accession>A0A7K3M2W8</accession>
<dbReference type="PANTHER" id="PTHR42953:SF3">
    <property type="entry name" value="HIGH-AFFINITY ZINC UPTAKE SYSTEM PROTEIN ZNUA"/>
    <property type="match status" value="1"/>
</dbReference>
<dbReference type="GO" id="GO:0030001">
    <property type="term" value="P:metal ion transport"/>
    <property type="evidence" value="ECO:0007669"/>
    <property type="project" value="InterPro"/>
</dbReference>
<dbReference type="InterPro" id="IPR006127">
    <property type="entry name" value="ZnuA-like"/>
</dbReference>
<comment type="caution">
    <text evidence="7">The sequence shown here is derived from an EMBL/GenBank/DDBJ whole genome shotgun (WGS) entry which is preliminary data.</text>
</comment>
<dbReference type="PROSITE" id="PS51257">
    <property type="entry name" value="PROKAR_LIPOPROTEIN"/>
    <property type="match status" value="1"/>
</dbReference>
<dbReference type="Pfam" id="PF01297">
    <property type="entry name" value="ZnuA"/>
    <property type="match status" value="1"/>
</dbReference>
<evidence type="ECO:0000313" key="7">
    <source>
        <dbReference type="EMBL" id="NDL56778.1"/>
    </source>
</evidence>
<evidence type="ECO:0000256" key="2">
    <source>
        <dbReference type="ARBA" id="ARBA00022448"/>
    </source>
</evidence>
<keyword evidence="3 6" id="KW-0732">Signal</keyword>
<dbReference type="Proteomes" id="UP000460435">
    <property type="component" value="Unassembled WGS sequence"/>
</dbReference>
<feature type="coiled-coil region" evidence="4">
    <location>
        <begin position="244"/>
        <end position="271"/>
    </location>
</feature>
<reference evidence="7 8" key="1">
    <citation type="submission" date="2019-11" db="EMBL/GenBank/DDBJ databases">
        <authorList>
            <person name="Li X.-J."/>
            <person name="Feng X.-M."/>
        </authorList>
    </citation>
    <scope>NUCLEOTIDE SEQUENCE [LARGE SCALE GENOMIC DNA]</scope>
    <source>
        <strain evidence="7 8">XMNu-373</strain>
    </source>
</reference>
<dbReference type="EMBL" id="WLZY01000002">
    <property type="protein sequence ID" value="NDL56778.1"/>
    <property type="molecule type" value="Genomic_DNA"/>
</dbReference>
<dbReference type="AlphaFoldDB" id="A0A7K3M2W8"/>
<feature type="region of interest" description="Disordered" evidence="5">
    <location>
        <begin position="27"/>
        <end position="47"/>
    </location>
</feature>
<name>A0A7K3M2W8_9ACTN</name>